<name>A0A158CQP2_9BURK</name>
<evidence type="ECO:0000313" key="2">
    <source>
        <dbReference type="Proteomes" id="UP000054870"/>
    </source>
</evidence>
<evidence type="ECO:0000313" key="1">
    <source>
        <dbReference type="EMBL" id="SAK84166.1"/>
    </source>
</evidence>
<proteinExistence type="predicted"/>
<dbReference type="AlphaFoldDB" id="A0A158CQP2"/>
<keyword evidence="2" id="KW-1185">Reference proteome</keyword>
<gene>
    <name evidence="1" type="ORF">AWB75_05507</name>
</gene>
<accession>A0A158CQP2</accession>
<dbReference type="EMBL" id="FCOF02000036">
    <property type="protein sequence ID" value="SAK84166.1"/>
    <property type="molecule type" value="Genomic_DNA"/>
</dbReference>
<sequence length="105" mass="11175">MYGAWIPVLGNKLQHRQTERGVRATLTIRGCGVPPIEPADVLALMAAEGLVCSQDTGSRRLEFVCYGQAAAFSRFASSALMLSGVTSVTLQRTGCTEQRSPSASN</sequence>
<organism evidence="1 2">
    <name type="scientific">Caballeronia catudaia</name>
    <dbReference type="NCBI Taxonomy" id="1777136"/>
    <lineage>
        <taxon>Bacteria</taxon>
        <taxon>Pseudomonadati</taxon>
        <taxon>Pseudomonadota</taxon>
        <taxon>Betaproteobacteria</taxon>
        <taxon>Burkholderiales</taxon>
        <taxon>Burkholderiaceae</taxon>
        <taxon>Caballeronia</taxon>
    </lineage>
</organism>
<reference evidence="1" key="1">
    <citation type="submission" date="2016-01" db="EMBL/GenBank/DDBJ databases">
        <authorList>
            <person name="Peeters C."/>
        </authorList>
    </citation>
    <scope>NUCLEOTIDE SEQUENCE [LARGE SCALE GENOMIC DNA]</scope>
    <source>
        <strain evidence="1">LMG 29318</strain>
    </source>
</reference>
<comment type="caution">
    <text evidence="1">The sequence shown here is derived from an EMBL/GenBank/DDBJ whole genome shotgun (WGS) entry which is preliminary data.</text>
</comment>
<protein>
    <submittedName>
        <fullName evidence="1">Uncharacterized protein</fullName>
    </submittedName>
</protein>
<dbReference type="Proteomes" id="UP000054870">
    <property type="component" value="Unassembled WGS sequence"/>
</dbReference>
<dbReference type="RefSeq" id="WP_061127213.1">
    <property type="nucleotide sequence ID" value="NZ_FCOF02000036.1"/>
</dbReference>